<dbReference type="OrthoDB" id="370110at2"/>
<comment type="caution">
    <text evidence="2">The sequence shown here is derived from an EMBL/GenBank/DDBJ whole genome shotgun (WGS) entry which is preliminary data.</text>
</comment>
<name>A0A7X2S6A2_9BACI</name>
<gene>
    <name evidence="2" type="ORF">GKZ89_13630</name>
</gene>
<keyword evidence="2" id="KW-0560">Oxidoreductase</keyword>
<dbReference type="PANTHER" id="PTHR38663:SF1">
    <property type="entry name" value="L-ORNITHINE N(5)-MONOOXYGENASE"/>
    <property type="match status" value="1"/>
</dbReference>
<dbReference type="Gene3D" id="3.50.50.60">
    <property type="entry name" value="FAD/NAD(P)-binding domain"/>
    <property type="match status" value="1"/>
</dbReference>
<reference evidence="2 3" key="1">
    <citation type="journal article" date="2017" name="Int. J. Syst. Evol. Microbiol.">
        <title>Bacillus mangrovi sp. nov., isolated from a sediment sample from a mangrove forest.</title>
        <authorList>
            <person name="Gupta V."/>
            <person name="Singh P.K."/>
            <person name="Korpole S."/>
            <person name="Tanuku N.R.S."/>
            <person name="Pinnaka A.K."/>
        </authorList>
    </citation>
    <scope>NUCLEOTIDE SEQUENCE [LARGE SCALE GENOMIC DNA]</scope>
    <source>
        <strain evidence="2 3">KCTC 33872</strain>
    </source>
</reference>
<dbReference type="InterPro" id="IPR036188">
    <property type="entry name" value="FAD/NAD-bd_sf"/>
</dbReference>
<evidence type="ECO:0000259" key="1">
    <source>
        <dbReference type="Pfam" id="PF07992"/>
    </source>
</evidence>
<dbReference type="Proteomes" id="UP000434639">
    <property type="component" value="Unassembled WGS sequence"/>
</dbReference>
<dbReference type="RefSeq" id="WP_155112951.1">
    <property type="nucleotide sequence ID" value="NZ_WMIB01000014.1"/>
</dbReference>
<protein>
    <submittedName>
        <fullName evidence="2">SidA/IucD/PvdA family monooxygenase</fullName>
    </submittedName>
</protein>
<accession>A0A7X2S6A2</accession>
<dbReference type="Pfam" id="PF07992">
    <property type="entry name" value="Pyr_redox_2"/>
    <property type="match status" value="1"/>
</dbReference>
<feature type="domain" description="FAD/NAD(P)-binding" evidence="1">
    <location>
        <begin position="3"/>
        <end position="368"/>
    </location>
</feature>
<keyword evidence="3" id="KW-1185">Reference proteome</keyword>
<organism evidence="2 3">
    <name type="scientific">Metabacillus mangrovi</name>
    <dbReference type="NCBI Taxonomy" id="1491830"/>
    <lineage>
        <taxon>Bacteria</taxon>
        <taxon>Bacillati</taxon>
        <taxon>Bacillota</taxon>
        <taxon>Bacilli</taxon>
        <taxon>Bacillales</taxon>
        <taxon>Bacillaceae</taxon>
        <taxon>Metabacillus</taxon>
    </lineage>
</organism>
<dbReference type="EMBL" id="WMIB01000014">
    <property type="protein sequence ID" value="MTH54439.1"/>
    <property type="molecule type" value="Genomic_DNA"/>
</dbReference>
<evidence type="ECO:0000313" key="3">
    <source>
        <dbReference type="Proteomes" id="UP000434639"/>
    </source>
</evidence>
<keyword evidence="2" id="KW-0503">Monooxygenase</keyword>
<dbReference type="SUPFAM" id="SSF51905">
    <property type="entry name" value="FAD/NAD(P)-binding domain"/>
    <property type="match status" value="2"/>
</dbReference>
<dbReference type="InterPro" id="IPR023753">
    <property type="entry name" value="FAD/NAD-binding_dom"/>
</dbReference>
<dbReference type="AlphaFoldDB" id="A0A7X2S6A2"/>
<sequence>MFKWLIIGGGIQGIAAASFLRESSKIKAEDICILDPHDEPLRHWDRCTSLISMPYLRSPSVHHLERDPFALQKHERKRPDPRSFYGRYKRPSLDLFNTHSADLISKLAIRKSWVQDRAQSILRSGSCWKVSGESGNLYSAEHVILAIGIGEQPALPEWAEKLARDCSEPVYHIFDQHLPPLETLEGPIVVAGGGITAAHLLIKLSDLYPGNVKQVIRHPHRIHDFDSDPAWIGQKNQGPFRKVSSYAERRKMIREARHRGSMPRELSLKLKKLVHDGKIESVTGNITSIEKQQTSLSILLKEWPEPLNAGTVLLATGFENKLPGAELLAPLIEQEDLLCSECGYPIVSPSLEWKSGLYVMGALAELEMGPIARNIAGARQAAEKIADTI</sequence>
<dbReference type="GO" id="GO:0004497">
    <property type="term" value="F:monooxygenase activity"/>
    <property type="evidence" value="ECO:0007669"/>
    <property type="project" value="UniProtKB-KW"/>
</dbReference>
<proteinExistence type="predicted"/>
<dbReference type="PANTHER" id="PTHR38663">
    <property type="match status" value="1"/>
</dbReference>
<evidence type="ECO:0000313" key="2">
    <source>
        <dbReference type="EMBL" id="MTH54439.1"/>
    </source>
</evidence>